<evidence type="ECO:0000256" key="8">
    <source>
        <dbReference type="ARBA" id="ARBA00029996"/>
    </source>
</evidence>
<dbReference type="Pfam" id="PF00155">
    <property type="entry name" value="Aminotran_1_2"/>
    <property type="match status" value="1"/>
</dbReference>
<dbReference type="EMBL" id="VSDO01000001">
    <property type="protein sequence ID" value="TYA15139.1"/>
    <property type="molecule type" value="Genomic_DNA"/>
</dbReference>
<evidence type="ECO:0000313" key="11">
    <source>
        <dbReference type="EMBL" id="TYA15139.1"/>
    </source>
</evidence>
<dbReference type="AlphaFoldDB" id="A0A5D0CYM1"/>
<comment type="catalytic activity">
    <reaction evidence="9">
        <text>O-phospho-L-threonine + H(+) = (R)-1-aminopropan-2-yl phosphate + CO2</text>
        <dbReference type="Rhea" id="RHEA:11492"/>
        <dbReference type="ChEBI" id="CHEBI:15378"/>
        <dbReference type="ChEBI" id="CHEBI:16526"/>
        <dbReference type="ChEBI" id="CHEBI:58563"/>
        <dbReference type="ChEBI" id="CHEBI:58675"/>
        <dbReference type="EC" id="4.1.1.81"/>
    </reaction>
</comment>
<dbReference type="CDD" id="cd00609">
    <property type="entry name" value="AAT_like"/>
    <property type="match status" value="1"/>
</dbReference>
<dbReference type="InterPro" id="IPR015421">
    <property type="entry name" value="PyrdxlP-dep_Trfase_major"/>
</dbReference>
<dbReference type="GO" id="GO:0048472">
    <property type="term" value="F:threonine-phosphate decarboxylase activity"/>
    <property type="evidence" value="ECO:0007669"/>
    <property type="project" value="UniProtKB-EC"/>
</dbReference>
<keyword evidence="12" id="KW-1185">Reference proteome</keyword>
<dbReference type="Gene3D" id="3.40.640.10">
    <property type="entry name" value="Type I PLP-dependent aspartate aminotransferase-like (Major domain)"/>
    <property type="match status" value="1"/>
</dbReference>
<dbReference type="InterPro" id="IPR004839">
    <property type="entry name" value="Aminotransferase_I/II_large"/>
</dbReference>
<dbReference type="Gene3D" id="3.90.1150.10">
    <property type="entry name" value="Aspartate Aminotransferase, domain 1"/>
    <property type="match status" value="1"/>
</dbReference>
<comment type="cofactor">
    <cofactor evidence="1">
        <name>pyridoxal 5'-phosphate</name>
        <dbReference type="ChEBI" id="CHEBI:597326"/>
    </cofactor>
</comment>
<keyword evidence="5" id="KW-0169">Cobalamin biosynthesis</keyword>
<comment type="caution">
    <text evidence="11">The sequence shown here is derived from an EMBL/GenBank/DDBJ whole genome shotgun (WGS) entry which is preliminary data.</text>
</comment>
<proteinExistence type="predicted"/>
<dbReference type="OrthoDB" id="9813612at2"/>
<evidence type="ECO:0000259" key="10">
    <source>
        <dbReference type="Pfam" id="PF00155"/>
    </source>
</evidence>
<accession>A0A5D0CYM1</accession>
<dbReference type="PROSITE" id="PS00105">
    <property type="entry name" value="AA_TRANSFER_CLASS_1"/>
    <property type="match status" value="1"/>
</dbReference>
<evidence type="ECO:0000256" key="6">
    <source>
        <dbReference type="ARBA" id="ARBA00022898"/>
    </source>
</evidence>
<evidence type="ECO:0000256" key="5">
    <source>
        <dbReference type="ARBA" id="ARBA00022573"/>
    </source>
</evidence>
<evidence type="ECO:0000256" key="7">
    <source>
        <dbReference type="ARBA" id="ARBA00023239"/>
    </source>
</evidence>
<dbReference type="InterPro" id="IPR015422">
    <property type="entry name" value="PyrdxlP-dep_Trfase_small"/>
</dbReference>
<evidence type="ECO:0000313" key="12">
    <source>
        <dbReference type="Proteomes" id="UP000325218"/>
    </source>
</evidence>
<organism evidence="11 12">
    <name type="scientific">Paenibacillus faecis</name>
    <dbReference type="NCBI Taxonomy" id="862114"/>
    <lineage>
        <taxon>Bacteria</taxon>
        <taxon>Bacillati</taxon>
        <taxon>Bacillota</taxon>
        <taxon>Bacilli</taxon>
        <taxon>Bacillales</taxon>
        <taxon>Paenibacillaceae</taxon>
        <taxon>Paenibacillus</taxon>
    </lineage>
</organism>
<dbReference type="SUPFAM" id="SSF53383">
    <property type="entry name" value="PLP-dependent transferases"/>
    <property type="match status" value="1"/>
</dbReference>
<evidence type="ECO:0000256" key="3">
    <source>
        <dbReference type="ARBA" id="ARBA00004953"/>
    </source>
</evidence>
<dbReference type="RefSeq" id="WP_148450730.1">
    <property type="nucleotide sequence ID" value="NZ_VSDO01000001.1"/>
</dbReference>
<dbReference type="Proteomes" id="UP000325218">
    <property type="component" value="Unassembled WGS sequence"/>
</dbReference>
<evidence type="ECO:0000256" key="4">
    <source>
        <dbReference type="ARBA" id="ARBA00012285"/>
    </source>
</evidence>
<sequence length="368" mass="40116">MVLEVYGHGGDIWTASAQYGVEPERFIDFSANINPLGPPPGLLDRLREALPIVTAYPDPGHRALIAKLADKLGREEAGFVVGNGAAENMALALLAAGPKKVGIVEPCFSEYEALSRQFGAEVVSVRGTEERAFRAEPEAVQRLIGACDLVFIGQPNNPNGVQYSREELRSFAEAGERNGSYVIIDEAFIDFIPESGRRSLLDELERYRRLILVRSMTKFYAIPGLRLGYAVAHPQTARAMRDKQVTWSVNALALLAGEICLEAGSAFEEATISLVAEQRERLRQGLEQLGCLTWPGEANFLLVRLPEGKTAAGVQAALGARGILVRSCAMYKGLSDRDIRVAVKDESACLRLLQEMKDVLVLTGGETE</sequence>
<evidence type="ECO:0000256" key="9">
    <source>
        <dbReference type="ARBA" id="ARBA00048531"/>
    </source>
</evidence>
<gene>
    <name evidence="11" type="ORF">FRY98_05655</name>
</gene>
<dbReference type="PANTHER" id="PTHR42885:SF1">
    <property type="entry name" value="THREONINE-PHOSPHATE DECARBOXYLASE"/>
    <property type="match status" value="1"/>
</dbReference>
<reference evidence="11 12" key="1">
    <citation type="submission" date="2019-08" db="EMBL/GenBank/DDBJ databases">
        <title>Genome sequencing of Paenibacillus faecis DSM 23593(T).</title>
        <authorList>
            <person name="Kook J.-K."/>
            <person name="Park S.-N."/>
            <person name="Lim Y.K."/>
        </authorList>
    </citation>
    <scope>NUCLEOTIDE SEQUENCE [LARGE SCALE GENOMIC DNA]</scope>
    <source>
        <strain evidence="11 12">DSM 23593</strain>
    </source>
</reference>
<dbReference type="PANTHER" id="PTHR42885">
    <property type="entry name" value="HISTIDINOL-PHOSPHATE AMINOTRANSFERASE-RELATED"/>
    <property type="match status" value="1"/>
</dbReference>
<dbReference type="InterPro" id="IPR015424">
    <property type="entry name" value="PyrdxlP-dep_Trfase"/>
</dbReference>
<dbReference type="GO" id="GO:0009236">
    <property type="term" value="P:cobalamin biosynthetic process"/>
    <property type="evidence" value="ECO:0007669"/>
    <property type="project" value="UniProtKB-UniPathway"/>
</dbReference>
<comment type="function">
    <text evidence="2">Decarboxylates L-threonine-O-3-phosphate to yield (R)-1-amino-2-propanol O-2-phosphate, the precursor for the linkage between the nucleotide loop and the corrin ring in cobalamin.</text>
</comment>
<evidence type="ECO:0000256" key="2">
    <source>
        <dbReference type="ARBA" id="ARBA00003444"/>
    </source>
</evidence>
<dbReference type="GO" id="GO:0030170">
    <property type="term" value="F:pyridoxal phosphate binding"/>
    <property type="evidence" value="ECO:0007669"/>
    <property type="project" value="InterPro"/>
</dbReference>
<evidence type="ECO:0000256" key="1">
    <source>
        <dbReference type="ARBA" id="ARBA00001933"/>
    </source>
</evidence>
<dbReference type="NCBIfam" id="TIGR01140">
    <property type="entry name" value="L_thr_O3P_dcar"/>
    <property type="match status" value="1"/>
</dbReference>
<dbReference type="EC" id="4.1.1.81" evidence="4"/>
<dbReference type="InterPro" id="IPR005860">
    <property type="entry name" value="CobD"/>
</dbReference>
<keyword evidence="7 11" id="KW-0456">Lyase</keyword>
<dbReference type="InterPro" id="IPR004838">
    <property type="entry name" value="NHTrfase_class1_PyrdxlP-BS"/>
</dbReference>
<name>A0A5D0CYM1_9BACL</name>
<protein>
    <recommendedName>
        <fullName evidence="4">threonine-phosphate decarboxylase</fullName>
        <ecNumber evidence="4">4.1.1.81</ecNumber>
    </recommendedName>
    <alternativeName>
        <fullName evidence="8">L-threonine-O-3-phosphate decarboxylase</fullName>
    </alternativeName>
</protein>
<feature type="domain" description="Aminotransferase class I/classII large" evidence="10">
    <location>
        <begin position="26"/>
        <end position="353"/>
    </location>
</feature>
<keyword evidence="6" id="KW-0663">Pyridoxal phosphate</keyword>
<comment type="pathway">
    <text evidence="3">Cofactor biosynthesis; adenosylcobalamin biosynthesis.</text>
</comment>
<dbReference type="UniPathway" id="UPA00148"/>